<name>A0ABD3WWW3_SINWO</name>
<dbReference type="Gene3D" id="2.60.40.4060">
    <property type="entry name" value="Reeler domain"/>
    <property type="match status" value="1"/>
</dbReference>
<dbReference type="InterPro" id="IPR042307">
    <property type="entry name" value="Reeler_sf"/>
</dbReference>
<evidence type="ECO:0000256" key="5">
    <source>
        <dbReference type="ARBA" id="ARBA00022692"/>
    </source>
</evidence>
<dbReference type="GO" id="GO:0016020">
    <property type="term" value="C:membrane"/>
    <property type="evidence" value="ECO:0007669"/>
    <property type="project" value="UniProtKB-SubCell"/>
</dbReference>
<feature type="chain" id="PRO_5044864662" description="Ferric-chelate reductase 1" evidence="12">
    <location>
        <begin position="25"/>
        <end position="640"/>
    </location>
</feature>
<evidence type="ECO:0000256" key="10">
    <source>
        <dbReference type="ARBA" id="ARBA00023180"/>
    </source>
</evidence>
<comment type="caution">
    <text evidence="16">The sequence shown here is derived from an EMBL/GenBank/DDBJ whole genome shotgun (WGS) entry which is preliminary data.</text>
</comment>
<dbReference type="InterPro" id="IPR006593">
    <property type="entry name" value="Cyt_b561/ferric_Rdtase_TM"/>
</dbReference>
<evidence type="ECO:0000259" key="13">
    <source>
        <dbReference type="PROSITE" id="PS50836"/>
    </source>
</evidence>
<keyword evidence="10" id="KW-0325">Glycoprotein</keyword>
<dbReference type="SMART" id="SM00665">
    <property type="entry name" value="B561"/>
    <property type="match status" value="1"/>
</dbReference>
<dbReference type="PANTHER" id="PTHR45828:SF40">
    <property type="entry name" value="REELIN DOMAIN-CONTAINING PROTEIN"/>
    <property type="match status" value="1"/>
</dbReference>
<evidence type="ECO:0000256" key="4">
    <source>
        <dbReference type="ARBA" id="ARBA00022448"/>
    </source>
</evidence>
<dbReference type="Gene3D" id="1.20.120.1770">
    <property type="match status" value="1"/>
</dbReference>
<evidence type="ECO:0000256" key="1">
    <source>
        <dbReference type="ARBA" id="ARBA00001970"/>
    </source>
</evidence>
<organism evidence="16 17">
    <name type="scientific">Sinanodonta woodiana</name>
    <name type="common">Chinese pond mussel</name>
    <name type="synonym">Anodonta woodiana</name>
    <dbReference type="NCBI Taxonomy" id="1069815"/>
    <lineage>
        <taxon>Eukaryota</taxon>
        <taxon>Metazoa</taxon>
        <taxon>Spiralia</taxon>
        <taxon>Lophotrochozoa</taxon>
        <taxon>Mollusca</taxon>
        <taxon>Bivalvia</taxon>
        <taxon>Autobranchia</taxon>
        <taxon>Heteroconchia</taxon>
        <taxon>Palaeoheterodonta</taxon>
        <taxon>Unionida</taxon>
        <taxon>Unionoidea</taxon>
        <taxon>Unionidae</taxon>
        <taxon>Unioninae</taxon>
        <taxon>Sinanodonta</taxon>
    </lineage>
</organism>
<evidence type="ECO:0000259" key="14">
    <source>
        <dbReference type="PROSITE" id="PS50939"/>
    </source>
</evidence>
<dbReference type="InterPro" id="IPR002861">
    <property type="entry name" value="Reeler_dom"/>
</dbReference>
<dbReference type="InterPro" id="IPR005018">
    <property type="entry name" value="DOMON_domain"/>
</dbReference>
<dbReference type="SMART" id="SM00664">
    <property type="entry name" value="DoH"/>
    <property type="match status" value="1"/>
</dbReference>
<evidence type="ECO:0000259" key="15">
    <source>
        <dbReference type="PROSITE" id="PS51019"/>
    </source>
</evidence>
<evidence type="ECO:0000256" key="3">
    <source>
        <dbReference type="ARBA" id="ARBA00009195"/>
    </source>
</evidence>
<feature type="transmembrane region" description="Helical" evidence="11">
    <location>
        <begin position="414"/>
        <end position="433"/>
    </location>
</feature>
<dbReference type="EMBL" id="JBJQND010000004">
    <property type="protein sequence ID" value="KAL3878464.1"/>
    <property type="molecule type" value="Genomic_DNA"/>
</dbReference>
<feature type="transmembrane region" description="Helical" evidence="11">
    <location>
        <begin position="454"/>
        <end position="474"/>
    </location>
</feature>
<dbReference type="PROSITE" id="PS50836">
    <property type="entry name" value="DOMON"/>
    <property type="match status" value="1"/>
</dbReference>
<gene>
    <name evidence="16" type="ORF">ACJMK2_030809</name>
</gene>
<evidence type="ECO:0000256" key="7">
    <source>
        <dbReference type="ARBA" id="ARBA00022989"/>
    </source>
</evidence>
<comment type="cofactor">
    <cofactor evidence="1">
        <name>heme b</name>
        <dbReference type="ChEBI" id="CHEBI:60344"/>
    </cofactor>
</comment>
<feature type="signal peptide" evidence="12">
    <location>
        <begin position="1"/>
        <end position="24"/>
    </location>
</feature>
<feature type="transmembrane region" description="Helical" evidence="11">
    <location>
        <begin position="521"/>
        <end position="545"/>
    </location>
</feature>
<comment type="subcellular location">
    <subcellularLocation>
        <location evidence="2">Membrane</location>
        <topology evidence="2">Multi-pass membrane protein</topology>
    </subcellularLocation>
</comment>
<protein>
    <recommendedName>
        <fullName evidence="18">Ferric-chelate reductase 1</fullName>
    </recommendedName>
</protein>
<feature type="domain" description="Cytochrome b561" evidence="14">
    <location>
        <begin position="374"/>
        <end position="582"/>
    </location>
</feature>
<feature type="domain" description="Reelin" evidence="15">
    <location>
        <begin position="16"/>
        <end position="180"/>
    </location>
</feature>
<keyword evidence="5 11" id="KW-0812">Transmembrane</keyword>
<comment type="similarity">
    <text evidence="3">Belongs to the FRRS1 family.</text>
</comment>
<evidence type="ECO:0000313" key="17">
    <source>
        <dbReference type="Proteomes" id="UP001634394"/>
    </source>
</evidence>
<dbReference type="Proteomes" id="UP001634394">
    <property type="component" value="Unassembled WGS sequence"/>
</dbReference>
<keyword evidence="17" id="KW-1185">Reference proteome</keyword>
<evidence type="ECO:0008006" key="18">
    <source>
        <dbReference type="Google" id="ProtNLM"/>
    </source>
</evidence>
<keyword evidence="4" id="KW-0813">Transport</keyword>
<dbReference type="PROSITE" id="PS51019">
    <property type="entry name" value="REELIN"/>
    <property type="match status" value="1"/>
</dbReference>
<keyword evidence="9 11" id="KW-0472">Membrane</keyword>
<evidence type="ECO:0000256" key="9">
    <source>
        <dbReference type="ARBA" id="ARBA00023136"/>
    </source>
</evidence>
<feature type="transmembrane region" description="Helical" evidence="11">
    <location>
        <begin position="557"/>
        <end position="575"/>
    </location>
</feature>
<evidence type="ECO:0000256" key="8">
    <source>
        <dbReference type="ARBA" id="ARBA00023004"/>
    </source>
</evidence>
<dbReference type="AlphaFoldDB" id="A0ABD3WWW3"/>
<feature type="transmembrane region" description="Helical" evidence="11">
    <location>
        <begin position="614"/>
        <end position="634"/>
    </location>
</feature>
<keyword evidence="6" id="KW-0249">Electron transport</keyword>
<dbReference type="PANTHER" id="PTHR45828">
    <property type="entry name" value="CYTOCHROME B561/FERRIC REDUCTASE TRANSMEMBRANE"/>
    <property type="match status" value="1"/>
</dbReference>
<evidence type="ECO:0000256" key="6">
    <source>
        <dbReference type="ARBA" id="ARBA00022982"/>
    </source>
</evidence>
<dbReference type="CDD" id="cd08544">
    <property type="entry name" value="Reeler"/>
    <property type="match status" value="1"/>
</dbReference>
<evidence type="ECO:0000256" key="2">
    <source>
        <dbReference type="ARBA" id="ARBA00004141"/>
    </source>
</evidence>
<dbReference type="Pfam" id="PF03188">
    <property type="entry name" value="Cytochrom_B561"/>
    <property type="match status" value="1"/>
</dbReference>
<evidence type="ECO:0000313" key="16">
    <source>
        <dbReference type="EMBL" id="KAL3878464.1"/>
    </source>
</evidence>
<dbReference type="PROSITE" id="PS50939">
    <property type="entry name" value="CYTOCHROME_B561"/>
    <property type="match status" value="1"/>
</dbReference>
<keyword evidence="8" id="KW-0408">Iron</keyword>
<feature type="transmembrane region" description="Helical" evidence="11">
    <location>
        <begin position="489"/>
        <end position="509"/>
    </location>
</feature>
<feature type="domain" description="DOMON" evidence="13">
    <location>
        <begin position="239"/>
        <end position="370"/>
    </location>
</feature>
<sequence>MMDFRQILGHSLLLGLLVLRLVLCYPDGAPIDSCSNMLPSHGANPSSTTPPYTIITSKSTYRPNDQITVTLQANSGQTFMGFLLQARKKNSISQLITVGTLTGVSTKNPCTGQASLTQSSRSTRSTLTVTWKAPAVADGTVVFVATVVKMQTTYWTNVVSQDLVPDTSVPATNASTTIAPTKNSSVGLGGISTALPSATSSSSKATTVSSLGGNTVQCVDPACGSTKGCFHDCDLGDAWTFLMTWANKENSIYFEMKAKIPASDNYWISMGFSSDTEMGDDSVADCSLESGIVKVYSSYNPGKSNSLLDNPTYGVTGTGGKFENGILTCSFDRIKTANLVSSGKRKKRAASSSATFFDLNQDWYLMFALGSGTAASKRQHSTSPKVSQKKADLQSVEDLTAAATVSLVKVHGSMMIVGWILFASIGIVLPRFYKPVWPDSKLCGEKVWFQLHRVCMVLVLLLVAVSFIIIFIHVKGYREIGDTRFQMSHPILGIIVMALTIINPVMALFRPHPGAPKRIVFNYAHWGVGTSSHILSIINIFTGVSLGPSDMPKKMQYVLWAYVAWWVAVMIFLEVHDYIQSRKAKKGDDIKLSNLAETNPSAEKPLNVHKWKPWILVIHVVIIVILTIILLVLGNVKKDD</sequence>
<accession>A0ABD3WWW3</accession>
<evidence type="ECO:0000256" key="11">
    <source>
        <dbReference type="SAM" id="Phobius"/>
    </source>
</evidence>
<dbReference type="InterPro" id="IPR051237">
    <property type="entry name" value="Ferric-chelate_Red/DefProt"/>
</dbReference>
<evidence type="ECO:0000256" key="12">
    <source>
        <dbReference type="SAM" id="SignalP"/>
    </source>
</evidence>
<keyword evidence="12" id="KW-0732">Signal</keyword>
<dbReference type="Pfam" id="PF02014">
    <property type="entry name" value="Reeler"/>
    <property type="match status" value="1"/>
</dbReference>
<dbReference type="CDD" id="cd08760">
    <property type="entry name" value="Cyt_b561_FRRS1_like"/>
    <property type="match status" value="1"/>
</dbReference>
<reference evidence="16 17" key="1">
    <citation type="submission" date="2024-11" db="EMBL/GenBank/DDBJ databases">
        <title>Chromosome-level genome assembly of the freshwater bivalve Anodonta woodiana.</title>
        <authorList>
            <person name="Chen X."/>
        </authorList>
    </citation>
    <scope>NUCLEOTIDE SEQUENCE [LARGE SCALE GENOMIC DNA]</scope>
    <source>
        <strain evidence="16">MN2024</strain>
        <tissue evidence="16">Gills</tissue>
    </source>
</reference>
<dbReference type="Pfam" id="PF03351">
    <property type="entry name" value="DOMON"/>
    <property type="match status" value="1"/>
</dbReference>
<keyword evidence="7 11" id="KW-1133">Transmembrane helix</keyword>
<proteinExistence type="inferred from homology"/>
<dbReference type="CDD" id="cd09628">
    <property type="entry name" value="DOMON_SDR_2_like"/>
    <property type="match status" value="1"/>
</dbReference>